<proteinExistence type="predicted"/>
<sequence length="249" mass="28417">MEDENNLDAFIQFAFLHHLPEAVKVLQGRASLERRLGNDCFDDDGEYVGRFYEVLTSRPYMRVLQAQVRLYFENGQYAESAKTIIEMLRLCPGDNLGQRTWLGSMLLLTKRYSFKTPTSTCYDVEVENKILRCGNGAMAYNAAVAAFRVFGDGEFVRQYLRIAAKTNPIILTKILAKFDKPNVWIKDDVWEWANASQEAESNVIKVCSNSACGAAETQAARFKRCAACKKFDYSHLTKSHANSRRTRRH</sequence>
<gene>
    <name evidence="1" type="ORF">M404DRAFT_16395</name>
</gene>
<reference evidence="2" key="2">
    <citation type="submission" date="2015-01" db="EMBL/GenBank/DDBJ databases">
        <title>Evolutionary Origins and Diversification of the Mycorrhizal Mutualists.</title>
        <authorList>
            <consortium name="DOE Joint Genome Institute"/>
            <consortium name="Mycorrhizal Genomics Consortium"/>
            <person name="Kohler A."/>
            <person name="Kuo A."/>
            <person name="Nagy L.G."/>
            <person name="Floudas D."/>
            <person name="Copeland A."/>
            <person name="Barry K.W."/>
            <person name="Cichocki N."/>
            <person name="Veneault-Fourrey C."/>
            <person name="LaButti K."/>
            <person name="Lindquist E.A."/>
            <person name="Lipzen A."/>
            <person name="Lundell T."/>
            <person name="Morin E."/>
            <person name="Murat C."/>
            <person name="Riley R."/>
            <person name="Ohm R."/>
            <person name="Sun H."/>
            <person name="Tunlid A."/>
            <person name="Henrissat B."/>
            <person name="Grigoriev I.V."/>
            <person name="Hibbett D.S."/>
            <person name="Martin F."/>
        </authorList>
    </citation>
    <scope>NUCLEOTIDE SEQUENCE [LARGE SCALE GENOMIC DNA]</scope>
    <source>
        <strain evidence="2">Marx 270</strain>
    </source>
</reference>
<accession>A0A0C3NZ35</accession>
<dbReference type="AlphaFoldDB" id="A0A0C3NZ35"/>
<organism evidence="1 2">
    <name type="scientific">Pisolithus tinctorius Marx 270</name>
    <dbReference type="NCBI Taxonomy" id="870435"/>
    <lineage>
        <taxon>Eukaryota</taxon>
        <taxon>Fungi</taxon>
        <taxon>Dikarya</taxon>
        <taxon>Basidiomycota</taxon>
        <taxon>Agaricomycotina</taxon>
        <taxon>Agaricomycetes</taxon>
        <taxon>Agaricomycetidae</taxon>
        <taxon>Boletales</taxon>
        <taxon>Sclerodermatineae</taxon>
        <taxon>Pisolithaceae</taxon>
        <taxon>Pisolithus</taxon>
    </lineage>
</organism>
<dbReference type="OrthoDB" id="432970at2759"/>
<evidence type="ECO:0000313" key="2">
    <source>
        <dbReference type="Proteomes" id="UP000054217"/>
    </source>
</evidence>
<dbReference type="STRING" id="870435.A0A0C3NZ35"/>
<name>A0A0C3NZ35_PISTI</name>
<dbReference type="HOGENOM" id="CLU_1116129_0_0_1"/>
<reference evidence="1 2" key="1">
    <citation type="submission" date="2014-04" db="EMBL/GenBank/DDBJ databases">
        <authorList>
            <consortium name="DOE Joint Genome Institute"/>
            <person name="Kuo A."/>
            <person name="Kohler A."/>
            <person name="Costa M.D."/>
            <person name="Nagy L.G."/>
            <person name="Floudas D."/>
            <person name="Copeland A."/>
            <person name="Barry K.W."/>
            <person name="Cichocki N."/>
            <person name="Veneault-Fourrey C."/>
            <person name="LaButti K."/>
            <person name="Lindquist E.A."/>
            <person name="Lipzen A."/>
            <person name="Lundell T."/>
            <person name="Morin E."/>
            <person name="Murat C."/>
            <person name="Sun H."/>
            <person name="Tunlid A."/>
            <person name="Henrissat B."/>
            <person name="Grigoriev I.V."/>
            <person name="Hibbett D.S."/>
            <person name="Martin F."/>
            <person name="Nordberg H.P."/>
            <person name="Cantor M.N."/>
            <person name="Hua S.X."/>
        </authorList>
    </citation>
    <scope>NUCLEOTIDE SEQUENCE [LARGE SCALE GENOMIC DNA]</scope>
    <source>
        <strain evidence="1 2">Marx 270</strain>
    </source>
</reference>
<evidence type="ECO:0000313" key="1">
    <source>
        <dbReference type="EMBL" id="KIO00349.1"/>
    </source>
</evidence>
<keyword evidence="2" id="KW-1185">Reference proteome</keyword>
<dbReference type="InParanoid" id="A0A0C3NZ35"/>
<dbReference type="Proteomes" id="UP000054217">
    <property type="component" value="Unassembled WGS sequence"/>
</dbReference>
<dbReference type="EMBL" id="KN831997">
    <property type="protein sequence ID" value="KIO00349.1"/>
    <property type="molecule type" value="Genomic_DNA"/>
</dbReference>
<protein>
    <submittedName>
        <fullName evidence="1">Uncharacterized protein</fullName>
    </submittedName>
</protein>